<comment type="similarity">
    <text evidence="2">Belongs to the RRP12 family.</text>
</comment>
<dbReference type="SMART" id="SM00225">
    <property type="entry name" value="BTB"/>
    <property type="match status" value="1"/>
</dbReference>
<dbReference type="InterPro" id="IPR057860">
    <property type="entry name" value="HEAT_RRP12_N"/>
</dbReference>
<proteinExistence type="inferred from homology"/>
<reference evidence="6 7" key="1">
    <citation type="submission" date="2020-03" db="EMBL/GenBank/DDBJ databases">
        <title>FDA dAtabase for Regulatory Grade micrObial Sequences (FDA-ARGOS): Supporting development and validation of Infectious Disease Dx tests.</title>
        <authorList>
            <person name="Campos J."/>
            <person name="Goldberg B."/>
            <person name="Tallon L."/>
            <person name="Sadzewicz L."/>
            <person name="Vavikolanu K."/>
            <person name="Mehta A."/>
            <person name="Aluvathingal J."/>
            <person name="Nadendla S."/>
            <person name="Nandy P."/>
            <person name="Geyer C."/>
            <person name="Yan Y."/>
            <person name="Sichtig H."/>
        </authorList>
    </citation>
    <scope>NUCLEOTIDE SEQUENCE [LARGE SCALE GENOMIC DNA]</scope>
    <source>
        <strain evidence="6 7">FDAARGOS_656</strain>
    </source>
</reference>
<evidence type="ECO:0000313" key="7">
    <source>
        <dbReference type="Proteomes" id="UP000536275"/>
    </source>
</evidence>
<dbReference type="Gene3D" id="1.25.40.20">
    <property type="entry name" value="Ankyrin repeat-containing domain"/>
    <property type="match status" value="1"/>
</dbReference>
<evidence type="ECO:0000256" key="4">
    <source>
        <dbReference type="SAM" id="MobiDB-lite"/>
    </source>
</evidence>
<dbReference type="Proteomes" id="UP000536275">
    <property type="component" value="Unassembled WGS sequence"/>
</dbReference>
<dbReference type="SUPFAM" id="SSF48403">
    <property type="entry name" value="Ankyrin repeat"/>
    <property type="match status" value="1"/>
</dbReference>
<dbReference type="Pfam" id="PF08161">
    <property type="entry name" value="RRP12_HEAT"/>
    <property type="match status" value="1"/>
</dbReference>
<dbReference type="InterPro" id="IPR000210">
    <property type="entry name" value="BTB/POZ_dom"/>
</dbReference>
<evidence type="ECO:0000259" key="5">
    <source>
        <dbReference type="PROSITE" id="PS50097"/>
    </source>
</evidence>
<dbReference type="PROSITE" id="PS50097">
    <property type="entry name" value="BTB"/>
    <property type="match status" value="1"/>
</dbReference>
<name>A0A8H6BXS9_CANAX</name>
<dbReference type="PANTHER" id="PTHR48287">
    <property type="entry name" value="ARM REPEAT SUPERFAMILY PROTEIN"/>
    <property type="match status" value="1"/>
</dbReference>
<feature type="compositionally biased region" description="Basic residues" evidence="4">
    <location>
        <begin position="1593"/>
        <end position="1616"/>
    </location>
</feature>
<feature type="region of interest" description="Disordered" evidence="4">
    <location>
        <begin position="1564"/>
        <end position="1616"/>
    </location>
</feature>
<evidence type="ECO:0000256" key="2">
    <source>
        <dbReference type="ARBA" id="ARBA00007690"/>
    </source>
</evidence>
<protein>
    <submittedName>
        <fullName evidence="6">Ribosomal RNA-processing protein</fullName>
    </submittedName>
</protein>
<dbReference type="Pfam" id="PF25772">
    <property type="entry name" value="HEAT_RRP12_N"/>
    <property type="match status" value="1"/>
</dbReference>
<dbReference type="InterPro" id="IPR016024">
    <property type="entry name" value="ARM-type_fold"/>
</dbReference>
<dbReference type="InterPro" id="IPR052087">
    <property type="entry name" value="RRP12"/>
</dbReference>
<dbReference type="Pfam" id="PF00651">
    <property type="entry name" value="BTB"/>
    <property type="match status" value="1"/>
</dbReference>
<dbReference type="GO" id="GO:0005634">
    <property type="term" value="C:nucleus"/>
    <property type="evidence" value="ECO:0007669"/>
    <property type="project" value="UniProtKB-SubCell"/>
</dbReference>
<dbReference type="InterPro" id="IPR002110">
    <property type="entry name" value="Ankyrin_rpt"/>
</dbReference>
<dbReference type="SMART" id="SM00248">
    <property type="entry name" value="ANK"/>
    <property type="match status" value="2"/>
</dbReference>
<dbReference type="InterPro" id="IPR012978">
    <property type="entry name" value="HEAT_RRP12"/>
</dbReference>
<keyword evidence="3" id="KW-0539">Nucleus</keyword>
<dbReference type="SUPFAM" id="SSF48371">
    <property type="entry name" value="ARM repeat"/>
    <property type="match status" value="1"/>
</dbReference>
<evidence type="ECO:0000256" key="1">
    <source>
        <dbReference type="ARBA" id="ARBA00004123"/>
    </source>
</evidence>
<evidence type="ECO:0000313" key="6">
    <source>
        <dbReference type="EMBL" id="KAF6069080.1"/>
    </source>
</evidence>
<dbReference type="InterPro" id="IPR011333">
    <property type="entry name" value="SKP1/BTB/POZ_sf"/>
</dbReference>
<sequence>MSSDPARPDLDVSIDSIFSISHQLDRGTPASSTSSSNQDPEVAKAFSEICLACRTGDIEVVDSLLSTPNLDINQVDEYDYSPLILSSLCGHYDIVELLLQRGAVCDRDTFQGARCIYGALTDEIRDLLVSFDISKAVDVTQPFAGHIASLLNPLLGTITADMVFQFKQPGIPEDLRVFKSHRFLLASRSPYFEEKFNGEWENLTVITMPMSVDPAVFKRVINYFYLRTHAVLNDSYAIQDQLLKLARMYELDDLVDGIEEIKGIEDEKARAKIGHDLSFKFVEKARKDLDDFLLQKILGEKLSTEMDLKDDVDLEDIDCTEFLNVILACVDSESESVIYYPVNKSIIARSEYFDTMFKSEMFTVAEEDLPLYREAGVQVINRPQLDTDHLAIIQVSTSTANQKIAEMVLSFLYHDNINNIPLDLSLELLFAADELFLERLKTMSAVNITSQFQKFNFQEFQSLQDKLDCNAYDLIRASWQTRCDKLEQHVTKMIAYNLSEIFNSEIERQKLSDLIKESAERIKERQDTDTIELVDDVRYYLTKKSQTNSKLDNQKHLAIILSAVEENIEEQKNDKTPVAYFVSFLSLLDQCISNDQILDSNLAATTAYFLDLVFPFTPKPLLKSKFNQILAKLAQPLTLENAEAALVRSTIGALESLLLAQDGSSWNSKGQVSPKRAFLALLETSFDPRPKVRKRAQEAVSKILSNPPASPSPTHVAAPLAADAALTQLSTLLNTYKTQKKNKEVNSQIIHVLQLIKMITSTNSWPVNKIEELCDILLEISKTSDQFLVSSAFGAFEGLFQSMTDVIDVEKFTRVLNVIFDLKPSINDTHLAASWLAVVAKALESFALLSPESCISKLPTVLPIVSSYLSSESKDIYTSASQCLIAIVSQSIPDKFLLQPSPTNGITGEIYETVDDAITYISKMIEDILFSIKANPDFLDVLKNVGDWRTNETDNFPYNKEAEDVIAASISSMGPEVVLSVLPLNLTGENGGPGRAWLLPLLRDNESINSKIFQTIVDQIWSLLPHFCDLPKDLTSAFDETFATKLSDLMFAKVELRVPICHAWRLLVESNVAYRDGALDEDLLMQQEFPKEEALADSRGFVLETIETYLNIIPKDELATTFDKVCGMLKQAMDEEAGQTSQQQQQQSKTDIPSTSITMMDLIVAMAKYVPESSHNALFSIFVATVSLVKNPLMQKRAYRIISRLAETETGKQSILKFIGEIERVLIETIEQTHNSARSSRLNAILLVLELLPSTDLYFIPAILQEIIMATKDVNERSRGLSYQILIKMGQKMNEGGVIENSRVPGFDSDAPNSSASLTEFFTMVSAGLAAQNPHMISATITAISCLIFEFKDVLPTDVLLEIASTVELFLTHNSREIAKSAIGFVKVEVLSLPEEMVKQNLSDLLSKLMRWSHEHKGHFKSKVKHILERLIRKFGVEEVERCIPEEDKKLVANIKKSRNRAKRKQEAETEAEGETGSKTAGSSHNSEKKFVSAYEEALYDSDISEDEVDIYDEDANRHRKAGRIQDQEWKLVFKEDNEEDPLANKGSGIDAYLDAVKQAPIRGQKNKLKFKRSRNEEDNWSDDDADSTPVLKKGKTLGKSKISKPKQKFKAKKKL</sequence>
<dbReference type="Pfam" id="PF12796">
    <property type="entry name" value="Ank_2"/>
    <property type="match status" value="1"/>
</dbReference>
<feature type="region of interest" description="Disordered" evidence="4">
    <location>
        <begin position="1457"/>
        <end position="1488"/>
    </location>
</feature>
<dbReference type="SUPFAM" id="SSF54695">
    <property type="entry name" value="POZ domain"/>
    <property type="match status" value="2"/>
</dbReference>
<dbReference type="PANTHER" id="PTHR48287:SF1">
    <property type="entry name" value="ARM REPEAT SUPERFAMILY PROTEIN"/>
    <property type="match status" value="1"/>
</dbReference>
<comment type="caution">
    <text evidence="6">The sequence shown here is derived from an EMBL/GenBank/DDBJ whole genome shotgun (WGS) entry which is preliminary data.</text>
</comment>
<dbReference type="EMBL" id="JABWAD010000046">
    <property type="protein sequence ID" value="KAF6069080.1"/>
    <property type="molecule type" value="Genomic_DNA"/>
</dbReference>
<comment type="subcellular location">
    <subcellularLocation>
        <location evidence="1">Nucleus</location>
    </subcellularLocation>
</comment>
<gene>
    <name evidence="6" type="ORF">FOB64_003430</name>
</gene>
<dbReference type="InterPro" id="IPR036770">
    <property type="entry name" value="Ankyrin_rpt-contain_sf"/>
</dbReference>
<dbReference type="Gene3D" id="3.30.710.10">
    <property type="entry name" value="Potassium Channel Kv1.1, Chain A"/>
    <property type="match status" value="2"/>
</dbReference>
<evidence type="ECO:0000256" key="3">
    <source>
        <dbReference type="ARBA" id="ARBA00023242"/>
    </source>
</evidence>
<dbReference type="FunFam" id="1.25.40.20:FF:000352">
    <property type="entry name" value="YIL001W-like protein"/>
    <property type="match status" value="1"/>
</dbReference>
<feature type="domain" description="BTB" evidence="5">
    <location>
        <begin position="160"/>
        <end position="225"/>
    </location>
</feature>
<organism evidence="6 7">
    <name type="scientific">Candida albicans</name>
    <name type="common">Yeast</name>
    <dbReference type="NCBI Taxonomy" id="5476"/>
    <lineage>
        <taxon>Eukaryota</taxon>
        <taxon>Fungi</taxon>
        <taxon>Dikarya</taxon>
        <taxon>Ascomycota</taxon>
        <taxon>Saccharomycotina</taxon>
        <taxon>Pichiomycetes</taxon>
        <taxon>Debaryomycetaceae</taxon>
        <taxon>Candida/Lodderomyces clade</taxon>
        <taxon>Candida</taxon>
    </lineage>
</organism>
<dbReference type="InterPro" id="IPR011989">
    <property type="entry name" value="ARM-like"/>
</dbReference>
<dbReference type="Gene3D" id="1.25.10.10">
    <property type="entry name" value="Leucine-rich Repeat Variant"/>
    <property type="match status" value="1"/>
</dbReference>
<accession>A0A8H6BXS9</accession>